<protein>
    <recommendedName>
        <fullName evidence="4">Type 4 fimbrial biogenesis protein PilX N-terminal domain-containing protein</fullName>
    </recommendedName>
</protein>
<evidence type="ECO:0000256" key="1">
    <source>
        <dbReference type="SAM" id="Phobius"/>
    </source>
</evidence>
<keyword evidence="1" id="KW-0472">Membrane</keyword>
<sequence>MKFVSKKNGGSVLVQIVVYSSIGIAFLTGIISWLSANIRASRNVTERELAFQIAEAGIDYYRWHIAHAPTDYKDGGDTDGPYVHPFINAEGVRVGEFLLLITPPPSGGTMVTVLSEGRVDTNSSAVRKIEAKLAIPSYAKYAMLVDSTVYIAEQTVVEGLLHSNSGIRHDGLSKNLVTSAKFDYIDSAHSGGKEYAVHTHKDPVDPLPPEPLPLRADVFMAGRSLSVPNVDFDSLALELAIIKEKAEQGGFYRGDSGGEGYRVLLTADGTFSLYKVTGVLQAGRRSCKPGEDPAPPRESMWSISTEELIGNFAYPENGLIFLEDDAWVEGVVDGARLTIAVGVFPEAPGQHRNIIVNNSITYGSYDGTDTLGLVAQGDIAIGLHSEDLLRIDSAIIAKNGRLKRFYYTGPKCEPYDVRQSLTVYGSIASKEEIVTSWTDGTGYQNIDVAYDANLLYNPPPFFPLTSNIYETISWEDVTHR</sequence>
<dbReference type="EMBL" id="PCYL01000029">
    <property type="protein sequence ID" value="PIR46765.1"/>
    <property type="molecule type" value="Genomic_DNA"/>
</dbReference>
<keyword evidence="1" id="KW-1133">Transmembrane helix</keyword>
<comment type="caution">
    <text evidence="2">The sequence shown here is derived from an EMBL/GenBank/DDBJ whole genome shotgun (WGS) entry which is preliminary data.</text>
</comment>
<gene>
    <name evidence="2" type="ORF">COV07_02785</name>
</gene>
<keyword evidence="1" id="KW-0812">Transmembrane</keyword>
<feature type="transmembrane region" description="Helical" evidence="1">
    <location>
        <begin position="12"/>
        <end position="34"/>
    </location>
</feature>
<dbReference type="AlphaFoldDB" id="A0A2H0RLV4"/>
<accession>A0A2H0RLV4</accession>
<dbReference type="Proteomes" id="UP000230833">
    <property type="component" value="Unassembled WGS sequence"/>
</dbReference>
<reference evidence="2 3" key="1">
    <citation type="submission" date="2017-09" db="EMBL/GenBank/DDBJ databases">
        <title>Depth-based differentiation of microbial function through sediment-hosted aquifers and enrichment of novel symbionts in the deep terrestrial subsurface.</title>
        <authorList>
            <person name="Probst A.J."/>
            <person name="Ladd B."/>
            <person name="Jarett J.K."/>
            <person name="Geller-Mcgrath D.E."/>
            <person name="Sieber C.M."/>
            <person name="Emerson J.B."/>
            <person name="Anantharaman K."/>
            <person name="Thomas B.C."/>
            <person name="Malmstrom R."/>
            <person name="Stieglmeier M."/>
            <person name="Klingl A."/>
            <person name="Woyke T."/>
            <person name="Ryan C.M."/>
            <person name="Banfield J.F."/>
        </authorList>
    </citation>
    <scope>NUCLEOTIDE SEQUENCE [LARGE SCALE GENOMIC DNA]</scope>
    <source>
        <strain evidence="2">CG10_big_fil_rev_8_21_14_0_10_45_14</strain>
    </source>
</reference>
<evidence type="ECO:0008006" key="4">
    <source>
        <dbReference type="Google" id="ProtNLM"/>
    </source>
</evidence>
<organism evidence="2 3">
    <name type="scientific">Candidatus Vogelbacteria bacterium CG10_big_fil_rev_8_21_14_0_10_45_14</name>
    <dbReference type="NCBI Taxonomy" id="1975042"/>
    <lineage>
        <taxon>Bacteria</taxon>
        <taxon>Candidatus Vogeliibacteriota</taxon>
    </lineage>
</organism>
<name>A0A2H0RLV4_9BACT</name>
<evidence type="ECO:0000313" key="2">
    <source>
        <dbReference type="EMBL" id="PIR46765.1"/>
    </source>
</evidence>
<proteinExistence type="predicted"/>
<evidence type="ECO:0000313" key="3">
    <source>
        <dbReference type="Proteomes" id="UP000230833"/>
    </source>
</evidence>